<dbReference type="InterPro" id="IPR002668">
    <property type="entry name" value="CNT_N_dom"/>
</dbReference>
<feature type="transmembrane region" description="Helical" evidence="7">
    <location>
        <begin position="171"/>
        <end position="192"/>
    </location>
</feature>
<feature type="transmembrane region" description="Helical" evidence="7">
    <location>
        <begin position="85"/>
        <end position="104"/>
    </location>
</feature>
<reference evidence="12" key="1">
    <citation type="journal article" date="2017" name="Nat. Commun.">
        <title>The North American bullfrog draft genome provides insight into hormonal regulation of long noncoding RNA.</title>
        <authorList>
            <person name="Hammond S.A."/>
            <person name="Warren R.L."/>
            <person name="Vandervalk B.P."/>
            <person name="Kucuk E."/>
            <person name="Khan H."/>
            <person name="Gibb E.A."/>
            <person name="Pandoh P."/>
            <person name="Kirk H."/>
            <person name="Zhao Y."/>
            <person name="Jones M."/>
            <person name="Mungall A.J."/>
            <person name="Coope R."/>
            <person name="Pleasance S."/>
            <person name="Moore R.A."/>
            <person name="Holt R.A."/>
            <person name="Round J.M."/>
            <person name="Ohora S."/>
            <person name="Walle B.V."/>
            <person name="Veldhoen N."/>
            <person name="Helbing C.C."/>
            <person name="Birol I."/>
        </authorList>
    </citation>
    <scope>NUCLEOTIDE SEQUENCE [LARGE SCALE GENOMIC DNA]</scope>
</reference>
<feature type="domain" description="Nucleoside transporter/FeoB GTPase Gate" evidence="10">
    <location>
        <begin position="173"/>
        <end position="270"/>
    </location>
</feature>
<evidence type="ECO:0000313" key="11">
    <source>
        <dbReference type="EMBL" id="PIO37933.1"/>
    </source>
</evidence>
<keyword evidence="4 7" id="KW-0812">Transmembrane</keyword>
<accession>A0A2G9SEM1</accession>
<feature type="transmembrane region" description="Helical" evidence="7">
    <location>
        <begin position="111"/>
        <end position="131"/>
    </location>
</feature>
<comment type="similarity">
    <text evidence="2 7">Belongs to the concentrative nucleoside transporter (CNT) (TC 2.A.41) family.</text>
</comment>
<organism evidence="11 12">
    <name type="scientific">Aquarana catesbeiana</name>
    <name type="common">American bullfrog</name>
    <name type="synonym">Rana catesbeiana</name>
    <dbReference type="NCBI Taxonomy" id="8400"/>
    <lineage>
        <taxon>Eukaryota</taxon>
        <taxon>Metazoa</taxon>
        <taxon>Chordata</taxon>
        <taxon>Craniata</taxon>
        <taxon>Vertebrata</taxon>
        <taxon>Euteleostomi</taxon>
        <taxon>Amphibia</taxon>
        <taxon>Batrachia</taxon>
        <taxon>Anura</taxon>
        <taxon>Neobatrachia</taxon>
        <taxon>Ranoidea</taxon>
        <taxon>Ranidae</taxon>
        <taxon>Aquarana</taxon>
    </lineage>
</organism>
<dbReference type="PANTHER" id="PTHR10590">
    <property type="entry name" value="SODIUM/NUCLEOSIDE COTRANSPORTER"/>
    <property type="match status" value="1"/>
</dbReference>
<keyword evidence="3" id="KW-1003">Cell membrane</keyword>
<feature type="non-terminal residue" evidence="11">
    <location>
        <position position="509"/>
    </location>
</feature>
<dbReference type="Proteomes" id="UP000228934">
    <property type="component" value="Unassembled WGS sequence"/>
</dbReference>
<evidence type="ECO:0000256" key="4">
    <source>
        <dbReference type="ARBA" id="ARBA00022692"/>
    </source>
</evidence>
<evidence type="ECO:0000256" key="5">
    <source>
        <dbReference type="ARBA" id="ARBA00022989"/>
    </source>
</evidence>
<evidence type="ECO:0000256" key="2">
    <source>
        <dbReference type="ARBA" id="ARBA00009033"/>
    </source>
</evidence>
<evidence type="ECO:0000313" key="12">
    <source>
        <dbReference type="Proteomes" id="UP000228934"/>
    </source>
</evidence>
<evidence type="ECO:0000256" key="7">
    <source>
        <dbReference type="RuleBase" id="RU362018"/>
    </source>
</evidence>
<dbReference type="GO" id="GO:0005886">
    <property type="term" value="C:plasma membrane"/>
    <property type="evidence" value="ECO:0007669"/>
    <property type="project" value="UniProtKB-SubCell"/>
</dbReference>
<evidence type="ECO:0000259" key="10">
    <source>
        <dbReference type="Pfam" id="PF07670"/>
    </source>
</evidence>
<keyword evidence="5 7" id="KW-1133">Transmembrane helix</keyword>
<dbReference type="InterPro" id="IPR018270">
    <property type="entry name" value="C_nuclsd_transpt_met_bac"/>
</dbReference>
<feature type="non-terminal residue" evidence="11">
    <location>
        <position position="1"/>
    </location>
</feature>
<dbReference type="Pfam" id="PF07662">
    <property type="entry name" value="Nucleos_tra2_C"/>
    <property type="match status" value="1"/>
</dbReference>
<name>A0A2G9SEM1_AQUCT</name>
<comment type="subcellular location">
    <subcellularLocation>
        <location evidence="1">Cell membrane</location>
        <topology evidence="1">Multi-pass membrane protein</topology>
    </subcellularLocation>
</comment>
<keyword evidence="6 7" id="KW-0472">Membrane</keyword>
<feature type="domain" description="Concentrative nucleoside transporter N-terminal" evidence="8">
    <location>
        <begin position="93"/>
        <end position="164"/>
    </location>
</feature>
<proteinExistence type="inferred from homology"/>
<feature type="transmembrane region" description="Helical" evidence="7">
    <location>
        <begin position="441"/>
        <end position="460"/>
    </location>
</feature>
<dbReference type="InterPro" id="IPR011642">
    <property type="entry name" value="Gate_dom"/>
</dbReference>
<keyword evidence="7" id="KW-0813">Transport</keyword>
<sequence length="509" mass="56140">YAAYFIAACVLNFNRALALVVITCVVLFFLAYDLVVKFYGKTIKNFLKPVGRFLSKFKKWIKWAFAALVLIGLILWLALDTAKKPTHLISFGGVCMFVCFLFLMSKHHRAVSWRAVSWGLGLEFVLGIFIIRTDPGYQAFKFLGEQIQIFLNYTTAGSGFVFGTTLINEVFAFQALPIVVFFSCVMSILYYIGIMQYAILKISWLMQVTMGTTATETLSVAGNIFVGQTEAPLLIRPYLPEMTKSEIHAVMTGGFGTIAGSVMGAYISFGIDPSSLIAASVMAAPCALALSKLVYPETEESKFKDEEGVKIEKGEERTILEAASNGASTSVGLVANIAANLIAFMALLEFINSAFSWIGGMVNYPKLTLQLILSYIFMPVAFMMGVRWDEAGPVGEMLGTKIILNEFVAYRRLADYKAKRLEGADEWLGDSRQWITERAEVITTFALCGFANISSIGIIYHGTSTEKRSIQGCGRLSLSSDDGGRFCVLYRNNLKGRLLFFPLDGVGKI</sequence>
<evidence type="ECO:0000256" key="1">
    <source>
        <dbReference type="ARBA" id="ARBA00004651"/>
    </source>
</evidence>
<feature type="transmembrane region" description="Helical" evidence="7">
    <location>
        <begin position="276"/>
        <end position="295"/>
    </location>
</feature>
<protein>
    <recommendedName>
        <fullName evidence="7">Sodium/nucleoside cotransporter</fullName>
    </recommendedName>
</protein>
<dbReference type="EMBL" id="KV925057">
    <property type="protein sequence ID" value="PIO37933.1"/>
    <property type="molecule type" value="Genomic_DNA"/>
</dbReference>
<gene>
    <name evidence="11" type="ORF">AB205_0079950</name>
</gene>
<keyword evidence="12" id="KW-1185">Reference proteome</keyword>
<dbReference type="OrthoDB" id="6075923at2759"/>
<dbReference type="Pfam" id="PF01773">
    <property type="entry name" value="Nucleos_tra2_N"/>
    <property type="match status" value="1"/>
</dbReference>
<evidence type="ECO:0000256" key="6">
    <source>
        <dbReference type="ARBA" id="ARBA00023136"/>
    </source>
</evidence>
<dbReference type="InterPro" id="IPR011657">
    <property type="entry name" value="CNT_C_dom"/>
</dbReference>
<dbReference type="Pfam" id="PF07670">
    <property type="entry name" value="Gate"/>
    <property type="match status" value="1"/>
</dbReference>
<feature type="transmembrane region" description="Helical" evidence="7">
    <location>
        <begin position="60"/>
        <end position="79"/>
    </location>
</feature>
<evidence type="ECO:0000259" key="9">
    <source>
        <dbReference type="Pfam" id="PF07662"/>
    </source>
</evidence>
<dbReference type="InterPro" id="IPR008276">
    <property type="entry name" value="C_nuclsd_transpt"/>
</dbReference>
<feature type="domain" description="Concentrative nucleoside transporter C-terminal" evidence="9">
    <location>
        <begin position="276"/>
        <end position="464"/>
    </location>
</feature>
<dbReference type="AlphaFoldDB" id="A0A2G9SEM1"/>
<evidence type="ECO:0000256" key="3">
    <source>
        <dbReference type="ARBA" id="ARBA00022475"/>
    </source>
</evidence>
<dbReference type="PANTHER" id="PTHR10590:SF22">
    <property type="entry name" value="SODIUM_NUCLEOSIDE COTRANSPORTER"/>
    <property type="match status" value="1"/>
</dbReference>
<feature type="transmembrane region" description="Helical" evidence="7">
    <location>
        <begin position="367"/>
        <end position="388"/>
    </location>
</feature>
<dbReference type="GO" id="GO:0005415">
    <property type="term" value="F:nucleoside:sodium symporter activity"/>
    <property type="evidence" value="ECO:0007669"/>
    <property type="project" value="TreeGrafter"/>
</dbReference>
<feature type="transmembrane region" description="Helical" evidence="7">
    <location>
        <begin position="333"/>
        <end position="355"/>
    </location>
</feature>
<dbReference type="NCBIfam" id="TIGR00804">
    <property type="entry name" value="nupC"/>
    <property type="match status" value="1"/>
</dbReference>
<feature type="transmembrane region" description="Helical" evidence="7">
    <location>
        <begin position="16"/>
        <end position="39"/>
    </location>
</feature>
<feature type="transmembrane region" description="Helical" evidence="7">
    <location>
        <begin position="247"/>
        <end position="269"/>
    </location>
</feature>
<evidence type="ECO:0000259" key="8">
    <source>
        <dbReference type="Pfam" id="PF01773"/>
    </source>
</evidence>